<dbReference type="GO" id="GO:0016052">
    <property type="term" value="P:carbohydrate catabolic process"/>
    <property type="evidence" value="ECO:0007669"/>
    <property type="project" value="InterPro"/>
</dbReference>
<feature type="transmembrane region" description="Helical" evidence="9">
    <location>
        <begin position="372"/>
        <end position="390"/>
    </location>
</feature>
<dbReference type="Pfam" id="PF03663">
    <property type="entry name" value="Glyco_hydro_76"/>
    <property type="match status" value="2"/>
</dbReference>
<dbReference type="InterPro" id="IPR005198">
    <property type="entry name" value="Glyco_hydro_76"/>
</dbReference>
<dbReference type="SUPFAM" id="SSF48208">
    <property type="entry name" value="Six-hairpin glycosidases"/>
    <property type="match status" value="1"/>
</dbReference>
<dbReference type="InterPro" id="IPR014480">
    <property type="entry name" value="Mannan-1_6-alpha_mannosidase"/>
</dbReference>
<organism evidence="11 12">
    <name type="scientific">Fusarium acutatum</name>
    <dbReference type="NCBI Taxonomy" id="78861"/>
    <lineage>
        <taxon>Eukaryota</taxon>
        <taxon>Fungi</taxon>
        <taxon>Dikarya</taxon>
        <taxon>Ascomycota</taxon>
        <taxon>Pezizomycotina</taxon>
        <taxon>Sordariomycetes</taxon>
        <taxon>Hypocreomycetidae</taxon>
        <taxon>Hypocreales</taxon>
        <taxon>Nectriaceae</taxon>
        <taxon>Fusarium</taxon>
        <taxon>Fusarium fujikuroi species complex</taxon>
    </lineage>
</organism>
<evidence type="ECO:0000256" key="3">
    <source>
        <dbReference type="ARBA" id="ARBA00012350"/>
    </source>
</evidence>
<name>A0A8H4NEX4_9HYPO</name>
<dbReference type="EMBL" id="JAADJF010000367">
    <property type="protein sequence ID" value="KAF4420542.1"/>
    <property type="molecule type" value="Genomic_DNA"/>
</dbReference>
<keyword evidence="7" id="KW-0326">Glycosidase</keyword>
<dbReference type="GO" id="GO:0009272">
    <property type="term" value="P:fungal-type cell wall biogenesis"/>
    <property type="evidence" value="ECO:0007669"/>
    <property type="project" value="TreeGrafter"/>
</dbReference>
<dbReference type="EC" id="3.2.1.101" evidence="3"/>
<evidence type="ECO:0000313" key="12">
    <source>
        <dbReference type="Proteomes" id="UP000536711"/>
    </source>
</evidence>
<dbReference type="PANTHER" id="PTHR12145">
    <property type="entry name" value="MANNAN ENDO-1,6-ALPHA-MANNOSIDASE DCW1"/>
    <property type="match status" value="1"/>
</dbReference>
<evidence type="ECO:0000313" key="11">
    <source>
        <dbReference type="EMBL" id="KAF4420542.1"/>
    </source>
</evidence>
<dbReference type="PANTHER" id="PTHR12145:SF36">
    <property type="entry name" value="MANNAN ENDO-1,6-ALPHA-MANNOSIDASE DCW1"/>
    <property type="match status" value="1"/>
</dbReference>
<evidence type="ECO:0000256" key="2">
    <source>
        <dbReference type="ARBA" id="ARBA00009699"/>
    </source>
</evidence>
<keyword evidence="9" id="KW-0472">Membrane</keyword>
<keyword evidence="6" id="KW-0325">Glycoprotein</keyword>
<feature type="signal peptide" evidence="10">
    <location>
        <begin position="1"/>
        <end position="18"/>
    </location>
</feature>
<dbReference type="PIRSF" id="PIRSF016302">
    <property type="entry name" value="Man_a_manosd"/>
    <property type="match status" value="1"/>
</dbReference>
<keyword evidence="5" id="KW-0378">Hydrolase</keyword>
<comment type="similarity">
    <text evidence="2">Belongs to the glycosyl hydrolase 76 family.</text>
</comment>
<dbReference type="InterPro" id="IPR008928">
    <property type="entry name" value="6-hairpin_glycosidase_sf"/>
</dbReference>
<reference evidence="11 12" key="1">
    <citation type="submission" date="2020-01" db="EMBL/GenBank/DDBJ databases">
        <title>Identification and distribution of gene clusters putatively required for synthesis of sphingolipid metabolism inhibitors in phylogenetically diverse species of the filamentous fungus Fusarium.</title>
        <authorList>
            <person name="Kim H.-S."/>
            <person name="Busman M."/>
            <person name="Brown D.W."/>
            <person name="Divon H."/>
            <person name="Uhlig S."/>
            <person name="Proctor R.H."/>
        </authorList>
    </citation>
    <scope>NUCLEOTIDE SEQUENCE [LARGE SCALE GENOMIC DNA]</scope>
    <source>
        <strain evidence="11 12">NRRL 13308</strain>
    </source>
</reference>
<dbReference type="Gene3D" id="1.50.10.20">
    <property type="match status" value="1"/>
</dbReference>
<feature type="chain" id="PRO_5034277729" description="mannan endo-1,6-alpha-mannosidase" evidence="10">
    <location>
        <begin position="19"/>
        <end position="392"/>
    </location>
</feature>
<feature type="compositionally biased region" description="Pro residues" evidence="8">
    <location>
        <begin position="132"/>
        <end position="145"/>
    </location>
</feature>
<evidence type="ECO:0000256" key="6">
    <source>
        <dbReference type="ARBA" id="ARBA00023180"/>
    </source>
</evidence>
<keyword evidence="9" id="KW-0812">Transmembrane</keyword>
<evidence type="ECO:0000256" key="5">
    <source>
        <dbReference type="ARBA" id="ARBA00022801"/>
    </source>
</evidence>
<gene>
    <name evidence="11" type="ORF">FACUT_11134</name>
</gene>
<evidence type="ECO:0000256" key="4">
    <source>
        <dbReference type="ARBA" id="ARBA00022729"/>
    </source>
</evidence>
<protein>
    <recommendedName>
        <fullName evidence="3">mannan endo-1,6-alpha-mannosidase</fullName>
        <ecNumber evidence="3">3.2.1.101</ecNumber>
    </recommendedName>
</protein>
<keyword evidence="12" id="KW-1185">Reference proteome</keyword>
<sequence length="392" mass="42806">MRSLLWMVTLSCVATTQAYDVTWVDDKSIKEAAAKAAYGLVKFYTGNNTGVTPGNLPDPYNCWEAGVMFGTLIDYWWLTGDDGYNNITSQAMLHQAGTPGDYMPDNQMMTEGNDDQGFWAMAAMSAAEHNFPDPPEIPDGSPKPKPSSTNWTGNGRYENLRRVAIGNGQDCSNIVRTQWSYNTDIFLHGAAVLYNLTESDTWKKLVDGMMSDVWNKFVKNIILYEQFCKKHKQCNQDQRSFKGYLARWMAATSQVAAYTNTNITKLLKSSAQAVAKVCDGSPTRGYEGPAGTTCGFSWLDDSFDEIAGVGPQMNAVSIFTYTLMDKAKAPVTSKTGGTSKGNPVGGDTNSEKEVGKPKYKTIPTADKAGADILTFFIAMGVVGGTAFLVMEC</sequence>
<feature type="region of interest" description="Disordered" evidence="8">
    <location>
        <begin position="130"/>
        <end position="155"/>
    </location>
</feature>
<keyword evidence="4 10" id="KW-0732">Signal</keyword>
<comment type="catalytic activity">
    <reaction evidence="1">
        <text>Random hydrolysis of (1-&gt;6)-alpha-D-mannosidic linkages in unbranched (1-&gt;6)-mannans.</text>
        <dbReference type="EC" id="3.2.1.101"/>
    </reaction>
</comment>
<dbReference type="GO" id="GO:0008496">
    <property type="term" value="F:mannan endo-1,6-alpha-mannosidase activity"/>
    <property type="evidence" value="ECO:0007669"/>
    <property type="project" value="UniProtKB-EC"/>
</dbReference>
<feature type="compositionally biased region" description="Polar residues" evidence="8">
    <location>
        <begin position="332"/>
        <end position="341"/>
    </location>
</feature>
<evidence type="ECO:0000256" key="9">
    <source>
        <dbReference type="SAM" id="Phobius"/>
    </source>
</evidence>
<evidence type="ECO:0000256" key="10">
    <source>
        <dbReference type="SAM" id="SignalP"/>
    </source>
</evidence>
<keyword evidence="9" id="KW-1133">Transmembrane helix</keyword>
<accession>A0A8H4NEX4</accession>
<dbReference type="AlphaFoldDB" id="A0A8H4NEX4"/>
<evidence type="ECO:0000256" key="8">
    <source>
        <dbReference type="SAM" id="MobiDB-lite"/>
    </source>
</evidence>
<dbReference type="Proteomes" id="UP000536711">
    <property type="component" value="Unassembled WGS sequence"/>
</dbReference>
<feature type="region of interest" description="Disordered" evidence="8">
    <location>
        <begin position="331"/>
        <end position="355"/>
    </location>
</feature>
<proteinExistence type="inferred from homology"/>
<evidence type="ECO:0000256" key="7">
    <source>
        <dbReference type="ARBA" id="ARBA00023295"/>
    </source>
</evidence>
<dbReference type="OrthoDB" id="4187847at2759"/>
<evidence type="ECO:0000256" key="1">
    <source>
        <dbReference type="ARBA" id="ARBA00001452"/>
    </source>
</evidence>
<comment type="caution">
    <text evidence="11">The sequence shown here is derived from an EMBL/GenBank/DDBJ whole genome shotgun (WGS) entry which is preliminary data.</text>
</comment>